<reference evidence="5" key="1">
    <citation type="journal article" date="2023" name="Int. J. Syst. Evol. Microbiol.">
        <title>&lt;i&gt;Shewanella septentrionalis&lt;/i&gt; sp. nov. and &lt;i&gt;Shewanella holmiensis&lt;/i&gt; sp. nov., isolated from Baltic Sea water and sediments.</title>
        <authorList>
            <person name="Martin-Rodriguez A.J."/>
            <person name="Thorell K."/>
            <person name="Joffre E."/>
            <person name="Jensie-Markopoulos S."/>
            <person name="Moore E.R.B."/>
            <person name="Sjoling A."/>
        </authorList>
    </citation>
    <scope>NUCLEOTIDE SEQUENCE</scope>
    <source>
        <strain evidence="5">SP1W3</strain>
    </source>
</reference>
<dbReference type="InterPro" id="IPR012893">
    <property type="entry name" value="HipA-like_C"/>
</dbReference>
<comment type="similarity">
    <text evidence="1">Belongs to the HipA Ser/Thr kinase family.</text>
</comment>
<dbReference type="GO" id="GO:0005509">
    <property type="term" value="F:calcium ion binding"/>
    <property type="evidence" value="ECO:0007669"/>
    <property type="project" value="InterPro"/>
</dbReference>
<dbReference type="InterPro" id="IPR002048">
    <property type="entry name" value="EF_hand_dom"/>
</dbReference>
<dbReference type="GO" id="GO:0004674">
    <property type="term" value="F:protein serine/threonine kinase activity"/>
    <property type="evidence" value="ECO:0007669"/>
    <property type="project" value="TreeGrafter"/>
</dbReference>
<organism evidence="5 6">
    <name type="scientific">Shewanella septentrionalis</name>
    <dbReference type="NCBI Taxonomy" id="2952223"/>
    <lineage>
        <taxon>Bacteria</taxon>
        <taxon>Pseudomonadati</taxon>
        <taxon>Pseudomonadota</taxon>
        <taxon>Gammaproteobacteria</taxon>
        <taxon>Alteromonadales</taxon>
        <taxon>Shewanellaceae</taxon>
        <taxon>Shewanella</taxon>
    </lineage>
</organism>
<dbReference type="Gene3D" id="1.10.1070.20">
    <property type="match status" value="1"/>
</dbReference>
<dbReference type="PANTHER" id="PTHR37419:SF1">
    <property type="entry name" value="SERINE_THREONINE-PROTEIN KINASE TOXIN HIPA"/>
    <property type="match status" value="1"/>
</dbReference>
<comment type="caution">
    <text evidence="5">The sequence shown here is derived from an EMBL/GenBank/DDBJ whole genome shotgun (WGS) entry which is preliminary data.</text>
</comment>
<dbReference type="AlphaFoldDB" id="A0A9X2WYX9"/>
<name>A0A9X2WYX9_9GAMM</name>
<gene>
    <name evidence="5" type="ORF">NE536_22115</name>
</gene>
<proteinExistence type="inferred from homology"/>
<evidence type="ECO:0000256" key="3">
    <source>
        <dbReference type="ARBA" id="ARBA00022777"/>
    </source>
</evidence>
<dbReference type="EMBL" id="JAMTCC010000078">
    <property type="protein sequence ID" value="MCT7948045.1"/>
    <property type="molecule type" value="Genomic_DNA"/>
</dbReference>
<evidence type="ECO:0000256" key="2">
    <source>
        <dbReference type="ARBA" id="ARBA00022679"/>
    </source>
</evidence>
<evidence type="ECO:0000256" key="1">
    <source>
        <dbReference type="ARBA" id="ARBA00010164"/>
    </source>
</evidence>
<dbReference type="Pfam" id="PF07804">
    <property type="entry name" value="HipA_C"/>
    <property type="match status" value="1"/>
</dbReference>
<dbReference type="RefSeq" id="WP_261274037.1">
    <property type="nucleotide sequence ID" value="NZ_JAMTCC010000078.1"/>
</dbReference>
<dbReference type="Pfam" id="PF13657">
    <property type="entry name" value="Couple_hipA"/>
    <property type="match status" value="1"/>
</dbReference>
<evidence type="ECO:0000313" key="6">
    <source>
        <dbReference type="Proteomes" id="UP001155604"/>
    </source>
</evidence>
<keyword evidence="2" id="KW-0808">Transferase</keyword>
<protein>
    <submittedName>
        <fullName evidence="5">Type II toxin-antitoxin system HipA family toxin</fullName>
    </submittedName>
</protein>
<evidence type="ECO:0000313" key="5">
    <source>
        <dbReference type="EMBL" id="MCT7948045.1"/>
    </source>
</evidence>
<accession>A0A9X2WYX9</accession>
<sequence length="420" mass="47439">MKPAESVEALALYLNHQRIAILTHYSGGKNILKFDPEYIAMPKALRPTLTLTQLLDPHYIDKIQVRTQRLSPVLSNLLPEGVLRHWMSAALKVHENNEFPILAWAGNNLPGGLIASAIAKEDIPAWALSPRERTEAIVIDITHTSNKFSLAGVQMKFSTSRNDGRFNINANQEGQDSWIIKTPSTVHRNVPQNEYTAMKLAQIIGVNIPEIELISLNALDNLPNIKLPDEPTAYAIKRFDRSDTGRIHAEDFAQIFEVYAHDKYGKYNYEAIAKALYMSSYNGLKDVQQMARRLLANILLANGDAHLKNWSVIYPDTQNAILSPAYDIVSTLPYIEGETAIALNMNKQKLWYAIDITTFQAWATRTGLPWPAIKVHLLDAMQKARTLWPEALAELPMHEEHKAILKAHWAKLHNDFKILC</sequence>
<dbReference type="PANTHER" id="PTHR37419">
    <property type="entry name" value="SERINE/THREONINE-PROTEIN KINASE TOXIN HIPA"/>
    <property type="match status" value="1"/>
</dbReference>
<evidence type="ECO:0000259" key="4">
    <source>
        <dbReference type="PROSITE" id="PS50222"/>
    </source>
</evidence>
<dbReference type="NCBIfam" id="TIGR03071">
    <property type="entry name" value="couple_hipA"/>
    <property type="match status" value="1"/>
</dbReference>
<keyword evidence="6" id="KW-1185">Reference proteome</keyword>
<dbReference type="Proteomes" id="UP001155604">
    <property type="component" value="Unassembled WGS sequence"/>
</dbReference>
<dbReference type="InterPro" id="IPR052028">
    <property type="entry name" value="HipA_Ser/Thr_kinase"/>
</dbReference>
<dbReference type="InterPro" id="IPR017508">
    <property type="entry name" value="HipA_N1"/>
</dbReference>
<dbReference type="PROSITE" id="PS50222">
    <property type="entry name" value="EF_HAND_2"/>
    <property type="match status" value="1"/>
</dbReference>
<dbReference type="GO" id="GO:0005829">
    <property type="term" value="C:cytosol"/>
    <property type="evidence" value="ECO:0007669"/>
    <property type="project" value="TreeGrafter"/>
</dbReference>
<keyword evidence="3" id="KW-0418">Kinase</keyword>
<feature type="domain" description="EF-hand" evidence="4">
    <location>
        <begin position="227"/>
        <end position="262"/>
    </location>
</feature>